<evidence type="ECO:0000313" key="3">
    <source>
        <dbReference type="EMBL" id="KAK7058863.1"/>
    </source>
</evidence>
<organism evidence="3 4">
    <name type="scientific">Paramarasmius palmivorus</name>
    <dbReference type="NCBI Taxonomy" id="297713"/>
    <lineage>
        <taxon>Eukaryota</taxon>
        <taxon>Fungi</taxon>
        <taxon>Dikarya</taxon>
        <taxon>Basidiomycota</taxon>
        <taxon>Agaricomycotina</taxon>
        <taxon>Agaricomycetes</taxon>
        <taxon>Agaricomycetidae</taxon>
        <taxon>Agaricales</taxon>
        <taxon>Marasmiineae</taxon>
        <taxon>Marasmiaceae</taxon>
        <taxon>Paramarasmius</taxon>
    </lineage>
</organism>
<evidence type="ECO:0008006" key="5">
    <source>
        <dbReference type="Google" id="ProtNLM"/>
    </source>
</evidence>
<feature type="compositionally biased region" description="Basic and acidic residues" evidence="1">
    <location>
        <begin position="141"/>
        <end position="159"/>
    </location>
</feature>
<dbReference type="EMBL" id="JAYKXP010000004">
    <property type="protein sequence ID" value="KAK7058863.1"/>
    <property type="molecule type" value="Genomic_DNA"/>
</dbReference>
<comment type="caution">
    <text evidence="3">The sequence shown here is derived from an EMBL/GenBank/DDBJ whole genome shotgun (WGS) entry which is preliminary data.</text>
</comment>
<dbReference type="PANTHER" id="PTHR36819:SF1">
    <property type="entry name" value="REGULATOR OF PHOSPHOLIPASE D SRF1"/>
    <property type="match status" value="1"/>
</dbReference>
<proteinExistence type="predicted"/>
<protein>
    <recommendedName>
        <fullName evidence="5">Transmembrane protein</fullName>
    </recommendedName>
</protein>
<feature type="region of interest" description="Disordered" evidence="1">
    <location>
        <begin position="1"/>
        <end position="159"/>
    </location>
</feature>
<keyword evidence="2" id="KW-1133">Transmembrane helix</keyword>
<keyword evidence="2" id="KW-0472">Membrane</keyword>
<feature type="compositionally biased region" description="Acidic residues" evidence="1">
    <location>
        <begin position="211"/>
        <end position="221"/>
    </location>
</feature>
<evidence type="ECO:0000256" key="2">
    <source>
        <dbReference type="SAM" id="Phobius"/>
    </source>
</evidence>
<dbReference type="InterPro" id="IPR037737">
    <property type="entry name" value="Srf1"/>
</dbReference>
<gene>
    <name evidence="3" type="ORF">VNI00_001487</name>
</gene>
<name>A0AAW0E5F8_9AGAR</name>
<feature type="transmembrane region" description="Helical" evidence="2">
    <location>
        <begin position="287"/>
        <end position="306"/>
    </location>
</feature>
<feature type="compositionally biased region" description="Pro residues" evidence="1">
    <location>
        <begin position="1"/>
        <end position="12"/>
    </location>
</feature>
<keyword evidence="4" id="KW-1185">Reference proteome</keyword>
<dbReference type="Proteomes" id="UP001383192">
    <property type="component" value="Unassembled WGS sequence"/>
</dbReference>
<reference evidence="3 4" key="1">
    <citation type="submission" date="2024-01" db="EMBL/GenBank/DDBJ databases">
        <title>A draft genome for a cacao thread blight-causing isolate of Paramarasmius palmivorus.</title>
        <authorList>
            <person name="Baruah I.K."/>
            <person name="Bukari Y."/>
            <person name="Amoako-Attah I."/>
            <person name="Meinhardt L.W."/>
            <person name="Bailey B.A."/>
            <person name="Cohen S.P."/>
        </authorList>
    </citation>
    <scope>NUCLEOTIDE SEQUENCE [LARGE SCALE GENOMIC DNA]</scope>
    <source>
        <strain evidence="3 4">GH-12</strain>
    </source>
</reference>
<dbReference type="GO" id="GO:0071944">
    <property type="term" value="C:cell periphery"/>
    <property type="evidence" value="ECO:0007669"/>
    <property type="project" value="TreeGrafter"/>
</dbReference>
<dbReference type="GO" id="GO:0000324">
    <property type="term" value="C:fungal-type vacuole"/>
    <property type="evidence" value="ECO:0007669"/>
    <property type="project" value="TreeGrafter"/>
</dbReference>
<dbReference type="PANTHER" id="PTHR36819">
    <property type="entry name" value="REGULATOR OF PHOSPHOLIPASE D SRF1"/>
    <property type="match status" value="1"/>
</dbReference>
<feature type="compositionally biased region" description="Low complexity" evidence="1">
    <location>
        <begin position="13"/>
        <end position="29"/>
    </location>
</feature>
<feature type="transmembrane region" description="Helical" evidence="2">
    <location>
        <begin position="326"/>
        <end position="347"/>
    </location>
</feature>
<sequence>MSTSPRPRPPSSLPSTSSVRALSLRSNLRSPPPPISTVVTSPPWAKDEPPSPTEDKVENDQQRITPDSRPSDVASFQSTVHPHGEAPSRWWAFTLPRPKDPQSSQSLLENKDKERKTMPFRNSKSWLPSSTFRESSTFSRRVGEKANENAESSRTRRDWNLTIPMPLPAAAPFTVTHNPTPGWETPWTSRSAAQGPRRNHERENSYGLGEALEESPDSSEEDEHHTSWQRRKKRLRIFLLNNTYVPLFQLFRVINISFTSAALGVSIRIRHWESQNGLMGAVGSSPTLVVIFAPLTLVHVMVAIYLEYFGRPLGLWRTSAKLAHTLLEVLFIVAWSAALSLCFDNFFTSLIPCASNSTTAWYNQLPRPSSNLPTFEGSIGDKICDSQLSLICLVAVGLVMYCFNLVISLYRIFEKVKYLPVAPRLGPHPA</sequence>
<feature type="compositionally biased region" description="Low complexity" evidence="1">
    <location>
        <begin position="129"/>
        <end position="140"/>
    </location>
</feature>
<evidence type="ECO:0000313" key="4">
    <source>
        <dbReference type="Proteomes" id="UP001383192"/>
    </source>
</evidence>
<accession>A0AAW0E5F8</accession>
<feature type="region of interest" description="Disordered" evidence="1">
    <location>
        <begin position="178"/>
        <end position="226"/>
    </location>
</feature>
<evidence type="ECO:0000256" key="1">
    <source>
        <dbReference type="SAM" id="MobiDB-lite"/>
    </source>
</evidence>
<feature type="transmembrane region" description="Helical" evidence="2">
    <location>
        <begin position="239"/>
        <end position="267"/>
    </location>
</feature>
<dbReference type="AlphaFoldDB" id="A0AAW0E5F8"/>
<feature type="transmembrane region" description="Helical" evidence="2">
    <location>
        <begin position="388"/>
        <end position="410"/>
    </location>
</feature>
<feature type="compositionally biased region" description="Basic and acidic residues" evidence="1">
    <location>
        <begin position="45"/>
        <end position="61"/>
    </location>
</feature>
<keyword evidence="2" id="KW-0812">Transmembrane</keyword>